<feature type="non-terminal residue" evidence="7">
    <location>
        <position position="345"/>
    </location>
</feature>
<protein>
    <submittedName>
        <fullName evidence="7">Scn4a protein</fullName>
    </submittedName>
</protein>
<evidence type="ECO:0000256" key="1">
    <source>
        <dbReference type="ARBA" id="ARBA00004141"/>
    </source>
</evidence>
<keyword evidence="2 5" id="KW-0812">Transmembrane</keyword>
<comment type="caution">
    <text evidence="7">The sequence shown here is derived from an EMBL/GenBank/DDBJ whole genome shotgun (WGS) entry which is preliminary data.</text>
</comment>
<feature type="domain" description="EF-hand" evidence="6">
    <location>
        <begin position="326"/>
        <end position="345"/>
    </location>
</feature>
<dbReference type="Gene3D" id="1.20.120.350">
    <property type="entry name" value="Voltage-gated potassium channels. Chain C"/>
    <property type="match status" value="1"/>
</dbReference>
<gene>
    <name evidence="7" type="primary">Scn4a</name>
    <name evidence="7" type="ORF">SPIL2461_LOCUS18203</name>
</gene>
<feature type="transmembrane region" description="Helical" evidence="5">
    <location>
        <begin position="198"/>
        <end position="219"/>
    </location>
</feature>
<keyword evidence="3 5" id="KW-1133">Transmembrane helix</keyword>
<dbReference type="InterPro" id="IPR005821">
    <property type="entry name" value="Ion_trans_dom"/>
</dbReference>
<keyword evidence="8" id="KW-1185">Reference proteome</keyword>
<feature type="transmembrane region" description="Helical" evidence="5">
    <location>
        <begin position="239"/>
        <end position="259"/>
    </location>
</feature>
<feature type="transmembrane region" description="Helical" evidence="5">
    <location>
        <begin position="7"/>
        <end position="28"/>
    </location>
</feature>
<evidence type="ECO:0000256" key="2">
    <source>
        <dbReference type="ARBA" id="ARBA00022692"/>
    </source>
</evidence>
<evidence type="ECO:0000313" key="7">
    <source>
        <dbReference type="EMBL" id="CAE7665595.1"/>
    </source>
</evidence>
<dbReference type="SUPFAM" id="SSF81324">
    <property type="entry name" value="Voltage-gated potassium channels"/>
    <property type="match status" value="1"/>
</dbReference>
<dbReference type="AlphaFoldDB" id="A0A812W2E5"/>
<dbReference type="GO" id="GO:0005248">
    <property type="term" value="F:voltage-gated sodium channel activity"/>
    <property type="evidence" value="ECO:0007669"/>
    <property type="project" value="TreeGrafter"/>
</dbReference>
<dbReference type="PROSITE" id="PS50222">
    <property type="entry name" value="EF_HAND_2"/>
    <property type="match status" value="1"/>
</dbReference>
<organism evidence="7 8">
    <name type="scientific">Symbiodinium pilosum</name>
    <name type="common">Dinoflagellate</name>
    <dbReference type="NCBI Taxonomy" id="2952"/>
    <lineage>
        <taxon>Eukaryota</taxon>
        <taxon>Sar</taxon>
        <taxon>Alveolata</taxon>
        <taxon>Dinophyceae</taxon>
        <taxon>Suessiales</taxon>
        <taxon>Symbiodiniaceae</taxon>
        <taxon>Symbiodinium</taxon>
    </lineage>
</organism>
<proteinExistence type="predicted"/>
<comment type="subcellular location">
    <subcellularLocation>
        <location evidence="1">Membrane</location>
        <topology evidence="1">Multi-pass membrane protein</topology>
    </subcellularLocation>
</comment>
<feature type="transmembrane region" description="Helical" evidence="5">
    <location>
        <begin position="72"/>
        <end position="90"/>
    </location>
</feature>
<evidence type="ECO:0000256" key="4">
    <source>
        <dbReference type="ARBA" id="ARBA00023136"/>
    </source>
</evidence>
<dbReference type="GO" id="GO:0005509">
    <property type="term" value="F:calcium ion binding"/>
    <property type="evidence" value="ECO:0007669"/>
    <property type="project" value="InterPro"/>
</dbReference>
<accession>A0A812W2E5</accession>
<dbReference type="Gene3D" id="1.10.287.70">
    <property type="match status" value="1"/>
</dbReference>
<feature type="transmembrane region" description="Helical" evidence="5">
    <location>
        <begin position="40"/>
        <end position="60"/>
    </location>
</feature>
<dbReference type="Pfam" id="PF00520">
    <property type="entry name" value="Ion_trans"/>
    <property type="match status" value="1"/>
</dbReference>
<dbReference type="PANTHER" id="PTHR10037:SF62">
    <property type="entry name" value="SODIUM CHANNEL PROTEIN 60E"/>
    <property type="match status" value="1"/>
</dbReference>
<evidence type="ECO:0000256" key="3">
    <source>
        <dbReference type="ARBA" id="ARBA00022989"/>
    </source>
</evidence>
<dbReference type="Proteomes" id="UP000649617">
    <property type="component" value="Unassembled WGS sequence"/>
</dbReference>
<feature type="transmembrane region" description="Helical" evidence="5">
    <location>
        <begin position="155"/>
        <end position="177"/>
    </location>
</feature>
<dbReference type="InterPro" id="IPR002048">
    <property type="entry name" value="EF_hand_dom"/>
</dbReference>
<dbReference type="InterPro" id="IPR027359">
    <property type="entry name" value="Volt_channel_dom_sf"/>
</dbReference>
<feature type="transmembrane region" description="Helical" evidence="5">
    <location>
        <begin position="102"/>
        <end position="120"/>
    </location>
</feature>
<sequence>MVTHPRFDVFFSLVVVTNSIFIGIDVQLNPAALDATPPALVAIQYFYTFLFCMELVLRALALGKEYFCGKEWVWAALDGFIVATSLWEVFVDTWYALVDDDSSSLEIFGGLAGLKAFRIVRITRIVKTVRLMRIFRFVLALRMLVHSILHTLKALFWALVLLLLIIYVFALIFTQIVNGHIRDPAVAPLPPEELETSMSFYGSLVDTMVSLFMAVTNGVGWERLYRPLGSISHVWSFLFWFYISFVFFAVLNVLTAVFCQSAIESAQNDHATAVQNMEANKEMHLKKLRALFSQLGNEESGVITFGQFESKIHSPEVREYFETLGLDVEDAWSFFKLLDRDGGGS</sequence>
<evidence type="ECO:0000256" key="5">
    <source>
        <dbReference type="SAM" id="Phobius"/>
    </source>
</evidence>
<name>A0A812W2E5_SYMPI</name>
<dbReference type="GO" id="GO:0001518">
    <property type="term" value="C:voltage-gated sodium channel complex"/>
    <property type="evidence" value="ECO:0007669"/>
    <property type="project" value="TreeGrafter"/>
</dbReference>
<dbReference type="EMBL" id="CAJNIZ010043666">
    <property type="protein sequence ID" value="CAE7665595.1"/>
    <property type="molecule type" value="Genomic_DNA"/>
</dbReference>
<evidence type="ECO:0000259" key="6">
    <source>
        <dbReference type="PROSITE" id="PS50222"/>
    </source>
</evidence>
<reference evidence="7" key="1">
    <citation type="submission" date="2021-02" db="EMBL/GenBank/DDBJ databases">
        <authorList>
            <person name="Dougan E. K."/>
            <person name="Rhodes N."/>
            <person name="Thang M."/>
            <person name="Chan C."/>
        </authorList>
    </citation>
    <scope>NUCLEOTIDE SEQUENCE</scope>
</reference>
<evidence type="ECO:0000313" key="8">
    <source>
        <dbReference type="Proteomes" id="UP000649617"/>
    </source>
</evidence>
<dbReference type="InterPro" id="IPR043203">
    <property type="entry name" value="VGCC_Ca_Na"/>
</dbReference>
<dbReference type="PANTHER" id="PTHR10037">
    <property type="entry name" value="VOLTAGE-GATED CATION CHANNEL CALCIUM AND SODIUM"/>
    <property type="match status" value="1"/>
</dbReference>
<keyword evidence="4 5" id="KW-0472">Membrane</keyword>